<dbReference type="SUPFAM" id="SSF54197">
    <property type="entry name" value="HIT-like"/>
    <property type="match status" value="1"/>
</dbReference>
<proteinExistence type="predicted"/>
<evidence type="ECO:0000256" key="1">
    <source>
        <dbReference type="PROSITE-ProRule" id="PRU00464"/>
    </source>
</evidence>
<dbReference type="InterPro" id="IPR051884">
    <property type="entry name" value="Bis(5'-adenosyl)-TPase_reg"/>
</dbReference>
<dbReference type="OrthoDB" id="680339at2759"/>
<dbReference type="Gene3D" id="3.30.428.10">
    <property type="entry name" value="HIT-like"/>
    <property type="match status" value="1"/>
</dbReference>
<evidence type="ECO:0000259" key="2">
    <source>
        <dbReference type="PROSITE" id="PS51084"/>
    </source>
</evidence>
<dbReference type="InterPro" id="IPR011146">
    <property type="entry name" value="HIT-like"/>
</dbReference>
<evidence type="ECO:0000313" key="4">
    <source>
        <dbReference type="Proteomes" id="UP000738359"/>
    </source>
</evidence>
<dbReference type="PROSITE" id="PS51084">
    <property type="entry name" value="HIT_2"/>
    <property type="match status" value="1"/>
</dbReference>
<sequence length="91" mass="10186">MPAGQTVPHCHVHVIPRRLGDYKDNDDIYDDITRNTTELLTASGNTEECAAAPVDKKGVDNDERVARSEQDMAAEASRLELLLQQEQQNEH</sequence>
<dbReference type="Proteomes" id="UP000738359">
    <property type="component" value="Unassembled WGS sequence"/>
</dbReference>
<accession>A0A9P6JBP2</accession>
<dbReference type="GO" id="GO:0003824">
    <property type="term" value="F:catalytic activity"/>
    <property type="evidence" value="ECO:0007669"/>
    <property type="project" value="InterPro"/>
</dbReference>
<protein>
    <recommendedName>
        <fullName evidence="2">HIT domain-containing protein</fullName>
    </recommendedName>
</protein>
<reference evidence="3" key="1">
    <citation type="journal article" date="2020" name="Fungal Divers.">
        <title>Resolving the Mortierellaceae phylogeny through synthesis of multi-gene phylogenetics and phylogenomics.</title>
        <authorList>
            <person name="Vandepol N."/>
            <person name="Liber J."/>
            <person name="Desiro A."/>
            <person name="Na H."/>
            <person name="Kennedy M."/>
            <person name="Barry K."/>
            <person name="Grigoriev I.V."/>
            <person name="Miller A.N."/>
            <person name="O'Donnell K."/>
            <person name="Stajich J.E."/>
            <person name="Bonito G."/>
        </authorList>
    </citation>
    <scope>NUCLEOTIDE SEQUENCE</scope>
    <source>
        <strain evidence="3">CK1249</strain>
    </source>
</reference>
<comment type="caution">
    <text evidence="3">The sequence shown here is derived from an EMBL/GenBank/DDBJ whole genome shotgun (WGS) entry which is preliminary data.</text>
</comment>
<keyword evidence="4" id="KW-1185">Reference proteome</keyword>
<dbReference type="AlphaFoldDB" id="A0A9P6JBP2"/>
<name>A0A9P6JBP2_MORAP</name>
<dbReference type="InterPro" id="IPR036265">
    <property type="entry name" value="HIT-like_sf"/>
</dbReference>
<dbReference type="PANTHER" id="PTHR46243:SF1">
    <property type="entry name" value="BIS(5'-ADENOSYL)-TRIPHOSPHATASE"/>
    <property type="match status" value="1"/>
</dbReference>
<gene>
    <name evidence="3" type="ORF">BGZ70_002066</name>
</gene>
<dbReference type="EMBL" id="JAAAHY010000149">
    <property type="protein sequence ID" value="KAF9966518.1"/>
    <property type="molecule type" value="Genomic_DNA"/>
</dbReference>
<feature type="domain" description="HIT" evidence="2">
    <location>
        <begin position="1"/>
        <end position="24"/>
    </location>
</feature>
<organism evidence="3 4">
    <name type="scientific">Mortierella alpina</name>
    <name type="common">Oleaginous fungus</name>
    <name type="synonym">Mortierella renispora</name>
    <dbReference type="NCBI Taxonomy" id="64518"/>
    <lineage>
        <taxon>Eukaryota</taxon>
        <taxon>Fungi</taxon>
        <taxon>Fungi incertae sedis</taxon>
        <taxon>Mucoromycota</taxon>
        <taxon>Mortierellomycotina</taxon>
        <taxon>Mortierellomycetes</taxon>
        <taxon>Mortierellales</taxon>
        <taxon>Mortierellaceae</taxon>
        <taxon>Mortierella</taxon>
    </lineage>
</organism>
<evidence type="ECO:0000313" key="3">
    <source>
        <dbReference type="EMBL" id="KAF9966518.1"/>
    </source>
</evidence>
<dbReference type="PANTHER" id="PTHR46243">
    <property type="entry name" value="BIS(5'-ADENOSYL)-TRIPHOSPHATASE"/>
    <property type="match status" value="1"/>
</dbReference>
<feature type="short sequence motif" description="Histidine triad motif" evidence="1">
    <location>
        <begin position="9"/>
        <end position="13"/>
    </location>
</feature>